<comment type="caution">
    <text evidence="1">The sequence shown here is derived from an EMBL/GenBank/DDBJ whole genome shotgun (WGS) entry which is preliminary data.</text>
</comment>
<dbReference type="EMBL" id="JBHUFV010000061">
    <property type="protein sequence ID" value="MFD1938023.1"/>
    <property type="molecule type" value="Genomic_DNA"/>
</dbReference>
<name>A0ABW4T9F9_9ACTN</name>
<protein>
    <submittedName>
        <fullName evidence="1">Uncharacterized protein</fullName>
    </submittedName>
</protein>
<sequence length="43" mass="4807">MRAKGINYDTGFLPDLSRKDFQAETGLPRHGYALQVKMAVPGR</sequence>
<keyword evidence="2" id="KW-1185">Reference proteome</keyword>
<evidence type="ECO:0000313" key="1">
    <source>
        <dbReference type="EMBL" id="MFD1938023.1"/>
    </source>
</evidence>
<dbReference type="Proteomes" id="UP001597368">
    <property type="component" value="Unassembled WGS sequence"/>
</dbReference>
<gene>
    <name evidence="1" type="ORF">ACFSKW_41770</name>
</gene>
<evidence type="ECO:0000313" key="2">
    <source>
        <dbReference type="Proteomes" id="UP001597368"/>
    </source>
</evidence>
<proteinExistence type="predicted"/>
<dbReference type="RefSeq" id="WP_379579714.1">
    <property type="nucleotide sequence ID" value="NZ_JBHUFV010000061.1"/>
</dbReference>
<reference evidence="2" key="1">
    <citation type="journal article" date="2019" name="Int. J. Syst. Evol. Microbiol.">
        <title>The Global Catalogue of Microorganisms (GCM) 10K type strain sequencing project: providing services to taxonomists for standard genome sequencing and annotation.</title>
        <authorList>
            <consortium name="The Broad Institute Genomics Platform"/>
            <consortium name="The Broad Institute Genome Sequencing Center for Infectious Disease"/>
            <person name="Wu L."/>
            <person name="Ma J."/>
        </authorList>
    </citation>
    <scope>NUCLEOTIDE SEQUENCE [LARGE SCALE GENOMIC DNA]</scope>
    <source>
        <strain evidence="2">ICMP 6774ER</strain>
    </source>
</reference>
<accession>A0ABW4T9F9</accession>
<organism evidence="1 2">
    <name type="scientific">Nonomuraea mangrovi</name>
    <dbReference type="NCBI Taxonomy" id="2316207"/>
    <lineage>
        <taxon>Bacteria</taxon>
        <taxon>Bacillati</taxon>
        <taxon>Actinomycetota</taxon>
        <taxon>Actinomycetes</taxon>
        <taxon>Streptosporangiales</taxon>
        <taxon>Streptosporangiaceae</taxon>
        <taxon>Nonomuraea</taxon>
    </lineage>
</organism>